<dbReference type="GO" id="GO:0004087">
    <property type="term" value="F:carbamoyl-phosphate synthase (ammonia) activity"/>
    <property type="evidence" value="ECO:0007669"/>
    <property type="project" value="UniProtKB-EC"/>
</dbReference>
<dbReference type="FunFam" id="3.40.50.880:FF:000006">
    <property type="entry name" value="Carbamoyl-phosphate synthase 1, mitochondrial"/>
    <property type="match status" value="1"/>
</dbReference>
<dbReference type="PROSITE" id="PS00867">
    <property type="entry name" value="CPSASE_2"/>
    <property type="match status" value="2"/>
</dbReference>
<dbReference type="OrthoDB" id="1924069at2759"/>
<feature type="domain" description="ATP-grasp" evidence="14">
    <location>
        <begin position="538"/>
        <end position="736"/>
    </location>
</feature>
<dbReference type="InterPro" id="IPR011761">
    <property type="entry name" value="ATP-grasp"/>
</dbReference>
<dbReference type="InterPro" id="IPR011607">
    <property type="entry name" value="MGS-like_dom"/>
</dbReference>
<dbReference type="PANTHER" id="PTHR11405">
    <property type="entry name" value="CARBAMOYLTRANSFERASE FAMILY MEMBER"/>
    <property type="match status" value="1"/>
</dbReference>
<dbReference type="InterPro" id="IPR008271">
    <property type="entry name" value="Ser/Thr_kinase_AS"/>
</dbReference>
<dbReference type="InterPro" id="IPR005479">
    <property type="entry name" value="CPAse_ATP-bd"/>
</dbReference>
<feature type="domain" description="MGS-like" evidence="15">
    <location>
        <begin position="1341"/>
        <end position="1496"/>
    </location>
</feature>
<dbReference type="InterPro" id="IPR000719">
    <property type="entry name" value="Prot_kinase_dom"/>
</dbReference>
<dbReference type="GO" id="GO:0004088">
    <property type="term" value="F:carbamoyl-phosphate synthase (glutamine-hydrolyzing) activity"/>
    <property type="evidence" value="ECO:0007669"/>
    <property type="project" value="InterPro"/>
</dbReference>
<dbReference type="PRINTS" id="PR00098">
    <property type="entry name" value="CPSASE"/>
</dbReference>
<dbReference type="SMART" id="SM00851">
    <property type="entry name" value="MGS"/>
    <property type="match status" value="1"/>
</dbReference>
<dbReference type="InterPro" id="IPR017441">
    <property type="entry name" value="Protein_kinase_ATP_BS"/>
</dbReference>
<comment type="catalytic activity">
    <reaction evidence="9">
        <text>hydrogencarbonate + NH4(+) + 2 ATP = carbamoyl phosphate + 2 ADP + phosphate + 2 H(+)</text>
        <dbReference type="Rhea" id="RHEA:18029"/>
        <dbReference type="ChEBI" id="CHEBI:15378"/>
        <dbReference type="ChEBI" id="CHEBI:17544"/>
        <dbReference type="ChEBI" id="CHEBI:28938"/>
        <dbReference type="ChEBI" id="CHEBI:30616"/>
        <dbReference type="ChEBI" id="CHEBI:43474"/>
        <dbReference type="ChEBI" id="CHEBI:58228"/>
        <dbReference type="ChEBI" id="CHEBI:456216"/>
        <dbReference type="EC" id="6.3.4.16"/>
    </reaction>
</comment>
<dbReference type="GO" id="GO:0005951">
    <property type="term" value="C:carbamoyl-phosphate synthase complex"/>
    <property type="evidence" value="ECO:0007669"/>
    <property type="project" value="TreeGrafter"/>
</dbReference>
<dbReference type="FunFam" id="3.30.470.20:FF:000051">
    <property type="entry name" value="Carbamoyl phosphate synthetase II"/>
    <property type="match status" value="1"/>
</dbReference>
<organism evidence="16 17">
    <name type="scientific">Thraustotheca clavata</name>
    <dbReference type="NCBI Taxonomy" id="74557"/>
    <lineage>
        <taxon>Eukaryota</taxon>
        <taxon>Sar</taxon>
        <taxon>Stramenopiles</taxon>
        <taxon>Oomycota</taxon>
        <taxon>Saprolegniomycetes</taxon>
        <taxon>Saprolegniales</taxon>
        <taxon>Achlyaceae</taxon>
        <taxon>Thraustotheca</taxon>
    </lineage>
</organism>
<dbReference type="Pfam" id="PF25596">
    <property type="entry name" value="CPSase_L_D1"/>
    <property type="match status" value="2"/>
</dbReference>
<feature type="region of interest" description="Disordered" evidence="12">
    <location>
        <begin position="1863"/>
        <end position="1919"/>
    </location>
</feature>
<keyword evidence="6" id="KW-0460">Magnesium</keyword>
<dbReference type="NCBIfam" id="NF003671">
    <property type="entry name" value="PRK05294.1"/>
    <property type="match status" value="1"/>
</dbReference>
<dbReference type="InterPro" id="IPR017926">
    <property type="entry name" value="GATASE"/>
</dbReference>
<dbReference type="InterPro" id="IPR013815">
    <property type="entry name" value="ATP_grasp_subdomain_1"/>
</dbReference>
<keyword evidence="1" id="KW-0436">Ligase</keyword>
<dbReference type="InterPro" id="IPR035686">
    <property type="entry name" value="CPSase_GATase1"/>
</dbReference>
<dbReference type="SMART" id="SM01096">
    <property type="entry name" value="CPSase_L_D3"/>
    <property type="match status" value="1"/>
</dbReference>
<sequence>MPRTKRSASDASDSSPIAKKANVINALEAADQVEKGTLFLEDGTAIEGCSFGAKHSMSGEVVFNTGMVGYPEALSDPSYSGQILVLTFPLIGNYGVPAMEEDEFGLPKYFESSKVQISGLIVSEYSFQHSHWNAVTSLGDWLKSHNVPALFGLDTRMITKKIREHGSLLGKIEFNNMPIKIEDPNKTNLVAKVSPKTVRVYNKGASPKIIAFDCGMKHNIVRYLAGRGVELTVVPFDYDLEKSTLEYDGIFISNGPGDPLMAQATINSIRWAINRDDAHIKPIFGICLGNQILALAAGAKTYKMKYGNRGMNQPCIDMRTTRCYITPQNHGFAVETASLPAGWKTFFMNANDHSNEGIIHEHKPFFSVQFHPEACGGPTDTAFLFDMFLEKVKGQPSKLTLMDTSLYDRPTYRKVLLLGSGGLSIGQAGEFDYSGSQAIKALKEEGIQVILVNPNIATVQTSKGLADKVYFVPVRATTVLEIIKKERPDGILVSMGGQTALNVGIELWESGALEAHNVRVMGTPISVVVDTEDRERFSERLAEIGETIALSKPAKTVDEAIAAANEIGYPVLVRSAFALGGLGSGFAADDEELTVLAKKALFGAGSKVAERQILIDQDLRGWKEVEYEVVRDAKNNCITVCNMENFDPLGIHTGDSIVVAPSQTLSNAEYFKLRQTAQKVVRHLGIVGECNIQYALDPHSERYCIIEVNARLSRSSALASKATGYPLAYVAAKIALGIDLVNIKNSITKTTTACFEPSLDYCVVKMPRWDLKKFSRVSNDLGSSMLSVGEVMSVGRNFEECIQKAVRMVNPNLDGLNARPVDYTTKKSEIESNLKKPTDERLFYVIAALDAGYSVDKVHELTKIDRWFLSKLAHISSLRKGMKAFGSLDKLTASHFKTLKTYGFSDRQIANEVKSTELIVRNRRKSFGVLPFVKQIDTLAAEFPAQTNYLYMTYSGSEDDIPMDDHGVMVLGCGAYCIGSSVEFDWCAVSAVRTCRELNYKAIVVNYNPETVSTDYDESDRLYFEELSFERVLDIYDRENAHGVIVSVGGQIPNNLSTPLSKSGVRILGTSAESIDRCEDRNKFSALLDNIGVDQPKWTEVTDVASAETFAQEVGFPVLVRPSYVLSGAGMVVSSCPEELRDYLSSPNVSGSSNICISKFILNAKEVEFDGVAKDGQILNYAISEHVENAGVHSGDATLVLPAQKLYVGTIKQVKRIASAIARSLNITGPFNIQLMAKENEVKVIECNLRASRTFPFISKTFDLNFINLATRAMLGLVVKPVPIALIDIDYVAVKAPQFSFTRLHGADPTLGVEMASTGEVACFGTDMHEAFLKALLSAGFKMPKEKKSILISIGNDEIKHEFLDSCKVLDKLKYKLYGTPGTAAYLTQHGIKCEVLYKPSAKKGPNVVEAIKNGDIELVINVPDSGSRQGVSDGYLIRRAAVDFGISLINNIKCAIMLTTSMEKELFLFVAEMLRLRQPRPRPHSQQIPSSSKELSAVVEKNATDVEVDEDGVVHHVNEYTILEELGRGAFARVYKCQKKVGEESLEFAIKVFNKSLLKRKQEFKRVNGKMVATNAFQKVQKEVAIMKKICHPNLTRLYEVIDSPVDDKLFLILDLISRGQIMDFDGEKMMYKYTRGLTVEGSAMPMSVAQDCMVDIAWGLEYLHRHHICHRDIKPENIMVTNDNAYILGDFGVAYMFEEENSPAGLKNTEGTYHYLAPECTTGETYDPFKVDVWALGVTLYAIIFGFVPFGRQPTDGVAGVLKSIREEPLVFPHEVDATLKDLIVKLLDKNPASRLTILEMLSHPWLQETINVSSKAPRLTGIIDVSRDEIELAFTPSHKIVLMAALKTVMHTKLQSARNVIAEKNQPTSKFEETSRPIPTGEESPSKQRPNTNQVSDVAIESKASDTTEKSSCQMM</sequence>
<dbReference type="Gene3D" id="3.30.1490.20">
    <property type="entry name" value="ATP-grasp fold, A domain"/>
    <property type="match status" value="1"/>
</dbReference>
<name>A0A1V9Y7W5_9STRA</name>
<dbReference type="SUPFAM" id="SSF56059">
    <property type="entry name" value="Glutathione synthetase ATP-binding domain-like"/>
    <property type="match status" value="2"/>
</dbReference>
<dbReference type="Gene3D" id="3.50.30.20">
    <property type="entry name" value="Carbamoyl-phosphate synthase small subunit, N-terminal domain"/>
    <property type="match status" value="1"/>
</dbReference>
<comment type="caution">
    <text evidence="16">The sequence shown here is derived from an EMBL/GenBank/DDBJ whole genome shotgun (WGS) entry which is preliminary data.</text>
</comment>
<dbReference type="PROSITE" id="PS00107">
    <property type="entry name" value="PROTEIN_KINASE_ATP"/>
    <property type="match status" value="1"/>
</dbReference>
<keyword evidence="8" id="KW-0464">Manganese</keyword>
<dbReference type="CDD" id="cd01744">
    <property type="entry name" value="GATase1_CPSase"/>
    <property type="match status" value="1"/>
</dbReference>
<dbReference type="Pfam" id="PF00069">
    <property type="entry name" value="Pkinase"/>
    <property type="match status" value="1"/>
</dbReference>
<dbReference type="Pfam" id="PF00988">
    <property type="entry name" value="CPSase_sm_chain"/>
    <property type="match status" value="1"/>
</dbReference>
<protein>
    <submittedName>
        <fullName evidence="16">CAD protein</fullName>
    </submittedName>
</protein>
<dbReference type="InterPro" id="IPR002474">
    <property type="entry name" value="CarbamoylP_synth_ssu_N"/>
</dbReference>
<evidence type="ECO:0000256" key="3">
    <source>
        <dbReference type="ARBA" id="ARBA00022737"/>
    </source>
</evidence>
<dbReference type="GO" id="GO:0006207">
    <property type="term" value="P:'de novo' pyrimidine nucleobase biosynthetic process"/>
    <property type="evidence" value="ECO:0007669"/>
    <property type="project" value="InterPro"/>
</dbReference>
<dbReference type="NCBIfam" id="TIGR01368">
    <property type="entry name" value="CPSaseIIsmall"/>
    <property type="match status" value="1"/>
</dbReference>
<evidence type="ECO:0000256" key="1">
    <source>
        <dbReference type="ARBA" id="ARBA00022598"/>
    </source>
</evidence>
<dbReference type="InterPro" id="IPR006274">
    <property type="entry name" value="CarbamoylP_synth_ssu"/>
</dbReference>
<dbReference type="GO" id="GO:0006541">
    <property type="term" value="P:glutamine metabolic process"/>
    <property type="evidence" value="ECO:0007669"/>
    <property type="project" value="InterPro"/>
</dbReference>
<keyword evidence="17" id="KW-1185">Reference proteome</keyword>
<dbReference type="InterPro" id="IPR036897">
    <property type="entry name" value="CarbamoylP_synth_lsu_oligo_sf"/>
</dbReference>
<dbReference type="NCBIfam" id="NF009455">
    <property type="entry name" value="PRK12815.1"/>
    <property type="match status" value="1"/>
</dbReference>
<evidence type="ECO:0000256" key="12">
    <source>
        <dbReference type="SAM" id="MobiDB-lite"/>
    </source>
</evidence>
<dbReference type="Pfam" id="PF02786">
    <property type="entry name" value="CPSase_L_D2"/>
    <property type="match status" value="2"/>
</dbReference>
<dbReference type="EMBL" id="JNBS01004895">
    <property type="protein sequence ID" value="OQR81803.1"/>
    <property type="molecule type" value="Genomic_DNA"/>
</dbReference>
<dbReference type="HAMAP" id="MF_01209">
    <property type="entry name" value="CPSase_S_chain"/>
    <property type="match status" value="1"/>
</dbReference>
<dbReference type="NCBIfam" id="NF009475">
    <property type="entry name" value="PRK12838.1"/>
    <property type="match status" value="1"/>
</dbReference>
<dbReference type="SUPFAM" id="SSF52335">
    <property type="entry name" value="Methylglyoxal synthase-like"/>
    <property type="match status" value="1"/>
</dbReference>
<dbReference type="Pfam" id="PF00117">
    <property type="entry name" value="GATase"/>
    <property type="match status" value="1"/>
</dbReference>
<evidence type="ECO:0000256" key="2">
    <source>
        <dbReference type="ARBA" id="ARBA00022723"/>
    </source>
</evidence>
<gene>
    <name evidence="16" type="ORF">THRCLA_11394</name>
</gene>
<dbReference type="InterPro" id="IPR016185">
    <property type="entry name" value="PreATP-grasp_dom_sf"/>
</dbReference>
<dbReference type="SUPFAM" id="SSF48108">
    <property type="entry name" value="Carbamoyl phosphate synthetase, large subunit connection domain"/>
    <property type="match status" value="1"/>
</dbReference>
<dbReference type="InterPro" id="IPR011009">
    <property type="entry name" value="Kinase-like_dom_sf"/>
</dbReference>
<dbReference type="Pfam" id="PF02787">
    <property type="entry name" value="CPSase_L_D3"/>
    <property type="match status" value="1"/>
</dbReference>
<evidence type="ECO:0000259" key="14">
    <source>
        <dbReference type="PROSITE" id="PS50975"/>
    </source>
</evidence>
<evidence type="ECO:0000256" key="11">
    <source>
        <dbReference type="PROSITE-ProRule" id="PRU10141"/>
    </source>
</evidence>
<dbReference type="Proteomes" id="UP000243217">
    <property type="component" value="Unassembled WGS sequence"/>
</dbReference>
<dbReference type="SMART" id="SM01097">
    <property type="entry name" value="CPSase_sm_chain"/>
    <property type="match status" value="1"/>
</dbReference>
<keyword evidence="7" id="KW-0665">Pyrimidine biosynthesis</keyword>
<evidence type="ECO:0000313" key="16">
    <source>
        <dbReference type="EMBL" id="OQR81803.1"/>
    </source>
</evidence>
<accession>A0A1V9Y7W5</accession>
<proteinExistence type="inferred from homology"/>
<dbReference type="PROSITE" id="PS51855">
    <property type="entry name" value="MGS"/>
    <property type="match status" value="1"/>
</dbReference>
<dbReference type="SUPFAM" id="SSF56112">
    <property type="entry name" value="Protein kinase-like (PK-like)"/>
    <property type="match status" value="1"/>
</dbReference>
<dbReference type="SUPFAM" id="SSF52440">
    <property type="entry name" value="PreATP-grasp domain"/>
    <property type="match status" value="2"/>
</dbReference>
<evidence type="ECO:0000256" key="5">
    <source>
        <dbReference type="ARBA" id="ARBA00022840"/>
    </source>
</evidence>
<dbReference type="GO" id="GO:0046872">
    <property type="term" value="F:metal ion binding"/>
    <property type="evidence" value="ECO:0007669"/>
    <property type="project" value="UniProtKB-KW"/>
</dbReference>
<dbReference type="Gene3D" id="1.10.510.10">
    <property type="entry name" value="Transferase(Phosphotransferase) domain 1"/>
    <property type="match status" value="1"/>
</dbReference>
<dbReference type="STRING" id="74557.A0A1V9Y7W5"/>
<dbReference type="InterPro" id="IPR005483">
    <property type="entry name" value="CPSase_dom"/>
</dbReference>
<dbReference type="FunFam" id="3.40.50.20:FF:000019">
    <property type="entry name" value="Carbamoyl phosphate synthetase II"/>
    <property type="match status" value="1"/>
</dbReference>
<dbReference type="FunFam" id="3.40.50.20:FF:000002">
    <property type="entry name" value="Carbamoyl-phosphate synthase large chain"/>
    <property type="match status" value="1"/>
</dbReference>
<keyword evidence="5 10" id="KW-0067">ATP-binding</keyword>
<dbReference type="GO" id="GO:0006526">
    <property type="term" value="P:L-arginine biosynthetic process"/>
    <property type="evidence" value="ECO:0007669"/>
    <property type="project" value="TreeGrafter"/>
</dbReference>
<dbReference type="PROSITE" id="PS50975">
    <property type="entry name" value="ATP_GRASP"/>
    <property type="match status" value="2"/>
</dbReference>
<evidence type="ECO:0000256" key="4">
    <source>
        <dbReference type="ARBA" id="ARBA00022741"/>
    </source>
</evidence>
<dbReference type="PROSITE" id="PS50011">
    <property type="entry name" value="PROTEIN_KINASE_DOM"/>
    <property type="match status" value="1"/>
</dbReference>
<dbReference type="GO" id="GO:0005524">
    <property type="term" value="F:ATP binding"/>
    <property type="evidence" value="ECO:0007669"/>
    <property type="project" value="UniProtKB-UniRule"/>
</dbReference>
<dbReference type="NCBIfam" id="TIGR01369">
    <property type="entry name" value="CPSaseII_lrg"/>
    <property type="match status" value="1"/>
</dbReference>
<dbReference type="GO" id="GO:0004672">
    <property type="term" value="F:protein kinase activity"/>
    <property type="evidence" value="ECO:0007669"/>
    <property type="project" value="InterPro"/>
</dbReference>
<dbReference type="Gene3D" id="3.40.50.20">
    <property type="match status" value="2"/>
</dbReference>
<feature type="binding site" evidence="11">
    <location>
        <position position="1552"/>
    </location>
    <ligand>
        <name>ATP</name>
        <dbReference type="ChEBI" id="CHEBI:30616"/>
    </ligand>
</feature>
<dbReference type="InterPro" id="IPR058047">
    <property type="entry name" value="CPSase_preATP-grasp"/>
</dbReference>
<dbReference type="PROSITE" id="PS51273">
    <property type="entry name" value="GATASE_TYPE_1"/>
    <property type="match status" value="1"/>
</dbReference>
<evidence type="ECO:0000256" key="6">
    <source>
        <dbReference type="ARBA" id="ARBA00022842"/>
    </source>
</evidence>
<reference evidence="16 17" key="1">
    <citation type="journal article" date="2014" name="Genome Biol. Evol.">
        <title>The secreted proteins of Achlya hypogyna and Thraustotheca clavata identify the ancestral oomycete secretome and reveal gene acquisitions by horizontal gene transfer.</title>
        <authorList>
            <person name="Misner I."/>
            <person name="Blouin N."/>
            <person name="Leonard G."/>
            <person name="Richards T.A."/>
            <person name="Lane C.E."/>
        </authorList>
    </citation>
    <scope>NUCLEOTIDE SEQUENCE [LARGE SCALE GENOMIC DNA]</scope>
    <source>
        <strain evidence="16 17">ATCC 34112</strain>
    </source>
</reference>
<evidence type="ECO:0000313" key="17">
    <source>
        <dbReference type="Proteomes" id="UP000243217"/>
    </source>
</evidence>
<dbReference type="Pfam" id="PF02142">
    <property type="entry name" value="MGS"/>
    <property type="match status" value="1"/>
</dbReference>
<dbReference type="CDD" id="cd01423">
    <property type="entry name" value="MGS_CPS_I_III"/>
    <property type="match status" value="1"/>
</dbReference>
<dbReference type="InterPro" id="IPR029062">
    <property type="entry name" value="Class_I_gatase-like"/>
</dbReference>
<keyword evidence="2" id="KW-0479">Metal-binding</keyword>
<dbReference type="Gene3D" id="3.40.50.880">
    <property type="match status" value="1"/>
</dbReference>
<dbReference type="SMART" id="SM00220">
    <property type="entry name" value="S_TKc"/>
    <property type="match status" value="1"/>
</dbReference>
<evidence type="ECO:0000259" key="15">
    <source>
        <dbReference type="PROSITE" id="PS51855"/>
    </source>
</evidence>
<dbReference type="CDD" id="cd14008">
    <property type="entry name" value="STKc_LKB1_CaMKK"/>
    <property type="match status" value="1"/>
</dbReference>
<dbReference type="Gene3D" id="3.30.470.20">
    <property type="entry name" value="ATP-grasp fold, B domain"/>
    <property type="match status" value="2"/>
</dbReference>
<dbReference type="PRINTS" id="PR00099">
    <property type="entry name" value="CPSGATASE"/>
</dbReference>
<dbReference type="GO" id="GO:0006221">
    <property type="term" value="P:pyrimidine nucleotide biosynthetic process"/>
    <property type="evidence" value="ECO:0007669"/>
    <property type="project" value="UniProtKB-KW"/>
</dbReference>
<feature type="compositionally biased region" description="Polar residues" evidence="12">
    <location>
        <begin position="1890"/>
        <end position="1899"/>
    </location>
</feature>
<evidence type="ECO:0000256" key="10">
    <source>
        <dbReference type="PROSITE-ProRule" id="PRU00409"/>
    </source>
</evidence>
<dbReference type="InterPro" id="IPR036480">
    <property type="entry name" value="CarbP_synth_ssu_N_sf"/>
</dbReference>
<dbReference type="FunFam" id="1.10.1030.10:FF:000002">
    <property type="entry name" value="Carbamoyl-phosphate synthase large chain"/>
    <property type="match status" value="1"/>
</dbReference>
<dbReference type="SUPFAM" id="SSF52021">
    <property type="entry name" value="Carbamoyl phosphate synthetase, small subunit N-terminal domain"/>
    <property type="match status" value="1"/>
</dbReference>
<dbReference type="PROSITE" id="PS00108">
    <property type="entry name" value="PROTEIN_KINASE_ST"/>
    <property type="match status" value="1"/>
</dbReference>
<dbReference type="InterPro" id="IPR006275">
    <property type="entry name" value="CPSase_lsu"/>
</dbReference>
<dbReference type="PANTHER" id="PTHR11405:SF5">
    <property type="entry name" value="CAD PROTEIN"/>
    <property type="match status" value="1"/>
</dbReference>
<dbReference type="Gene3D" id="3.30.200.20">
    <property type="entry name" value="Phosphorylase Kinase, domain 1"/>
    <property type="match status" value="1"/>
</dbReference>
<dbReference type="PROSITE" id="PS00866">
    <property type="entry name" value="CPSASE_1"/>
    <property type="match status" value="2"/>
</dbReference>
<evidence type="ECO:0000256" key="9">
    <source>
        <dbReference type="ARBA" id="ARBA00047359"/>
    </source>
</evidence>
<evidence type="ECO:0000259" key="13">
    <source>
        <dbReference type="PROSITE" id="PS50011"/>
    </source>
</evidence>
<dbReference type="PRINTS" id="PR00096">
    <property type="entry name" value="GATASE"/>
</dbReference>
<keyword evidence="4 10" id="KW-0547">Nucleotide-binding</keyword>
<dbReference type="Gene3D" id="1.10.1030.10">
    <property type="entry name" value="Carbamoyl-phosphate synthetase, large subunit oligomerisation domain"/>
    <property type="match status" value="1"/>
</dbReference>
<evidence type="ECO:0000256" key="8">
    <source>
        <dbReference type="ARBA" id="ARBA00023211"/>
    </source>
</evidence>
<feature type="domain" description="ATP-grasp" evidence="14">
    <location>
        <begin position="1085"/>
        <end position="1275"/>
    </location>
</feature>
<evidence type="ECO:0000256" key="7">
    <source>
        <dbReference type="ARBA" id="ARBA00022975"/>
    </source>
</evidence>
<feature type="domain" description="Protein kinase" evidence="13">
    <location>
        <begin position="1521"/>
        <end position="1809"/>
    </location>
</feature>
<keyword evidence="3" id="KW-0677">Repeat</keyword>
<dbReference type="InterPro" id="IPR036914">
    <property type="entry name" value="MGS-like_dom_sf"/>
</dbReference>
<dbReference type="InterPro" id="IPR005480">
    <property type="entry name" value="CPSase_lsu_oligo"/>
</dbReference>
<dbReference type="SUPFAM" id="SSF52317">
    <property type="entry name" value="Class I glutamine amidotransferase-like"/>
    <property type="match status" value="1"/>
</dbReference>
<dbReference type="Gene3D" id="3.40.50.1380">
    <property type="entry name" value="Methylglyoxal synthase-like domain"/>
    <property type="match status" value="1"/>
</dbReference>
<dbReference type="FunFam" id="3.30.470.20:FF:000001">
    <property type="entry name" value="Carbamoyl-phosphate synthase large chain"/>
    <property type="match status" value="1"/>
</dbReference>
<dbReference type="FunFam" id="3.50.30.20:FF:000002">
    <property type="entry name" value="Carbamoyl-phosphate synthase 1, mitochondrial"/>
    <property type="match status" value="1"/>
</dbReference>